<reference evidence="1" key="1">
    <citation type="submission" date="2022-03" db="EMBL/GenBank/DDBJ databases">
        <authorList>
            <person name="Martin H S."/>
        </authorList>
    </citation>
    <scope>NUCLEOTIDE SEQUENCE</scope>
</reference>
<protein>
    <submittedName>
        <fullName evidence="1">Uncharacterized protein</fullName>
    </submittedName>
</protein>
<keyword evidence="2" id="KW-1185">Reference proteome</keyword>
<dbReference type="Proteomes" id="UP000837857">
    <property type="component" value="Chromosome 6"/>
</dbReference>
<name>A0ABN8J137_9NEOP</name>
<dbReference type="EMBL" id="OW152818">
    <property type="protein sequence ID" value="CAH2071698.1"/>
    <property type="molecule type" value="Genomic_DNA"/>
</dbReference>
<evidence type="ECO:0000313" key="1">
    <source>
        <dbReference type="EMBL" id="CAH2071698.1"/>
    </source>
</evidence>
<feature type="non-terminal residue" evidence="1">
    <location>
        <position position="96"/>
    </location>
</feature>
<proteinExistence type="predicted"/>
<accession>A0ABN8J137</accession>
<gene>
    <name evidence="1" type="ORF">IPOD504_LOCUS15233</name>
</gene>
<sequence>MSEPPKKYCILGCDALVAHGVPQHRFPNPEKRRDLFTAWVLPEVVLVSQQSIPTINLNRVQQSLLTFVEIDHSYSCPRREYSQSGIFLELLYVKCH</sequence>
<organism evidence="1 2">
    <name type="scientific">Iphiclides podalirius</name>
    <name type="common">scarce swallowtail</name>
    <dbReference type="NCBI Taxonomy" id="110791"/>
    <lineage>
        <taxon>Eukaryota</taxon>
        <taxon>Metazoa</taxon>
        <taxon>Ecdysozoa</taxon>
        <taxon>Arthropoda</taxon>
        <taxon>Hexapoda</taxon>
        <taxon>Insecta</taxon>
        <taxon>Pterygota</taxon>
        <taxon>Neoptera</taxon>
        <taxon>Endopterygota</taxon>
        <taxon>Lepidoptera</taxon>
        <taxon>Glossata</taxon>
        <taxon>Ditrysia</taxon>
        <taxon>Papilionoidea</taxon>
        <taxon>Papilionidae</taxon>
        <taxon>Papilioninae</taxon>
        <taxon>Iphiclides</taxon>
    </lineage>
</organism>
<evidence type="ECO:0000313" key="2">
    <source>
        <dbReference type="Proteomes" id="UP000837857"/>
    </source>
</evidence>